<gene>
    <name evidence="1" type="ORF">H7965_14795</name>
</gene>
<accession>A0A9X0UEB7</accession>
<proteinExistence type="predicted"/>
<comment type="caution">
    <text evidence="1">The sequence shown here is derived from an EMBL/GenBank/DDBJ whole genome shotgun (WGS) entry which is preliminary data.</text>
</comment>
<evidence type="ECO:0000313" key="2">
    <source>
        <dbReference type="Proteomes" id="UP000600101"/>
    </source>
</evidence>
<evidence type="ECO:0000313" key="1">
    <source>
        <dbReference type="EMBL" id="MBC4016588.1"/>
    </source>
</evidence>
<reference evidence="1" key="1">
    <citation type="submission" date="2020-08" db="EMBL/GenBank/DDBJ databases">
        <authorList>
            <person name="Hu Y."/>
            <person name="Nguyen S.V."/>
            <person name="Li F."/>
            <person name="Fanning S."/>
        </authorList>
    </citation>
    <scope>NUCLEOTIDE SEQUENCE</scope>
    <source>
        <strain evidence="1">SYSU D8009</strain>
    </source>
</reference>
<name>A0A9X0UEB7_9PROT</name>
<organism evidence="1 2">
    <name type="scientific">Siccirubricoccus deserti</name>
    <dbReference type="NCBI Taxonomy" id="2013562"/>
    <lineage>
        <taxon>Bacteria</taxon>
        <taxon>Pseudomonadati</taxon>
        <taxon>Pseudomonadota</taxon>
        <taxon>Alphaproteobacteria</taxon>
        <taxon>Acetobacterales</taxon>
        <taxon>Roseomonadaceae</taxon>
        <taxon>Siccirubricoccus</taxon>
    </lineage>
</organism>
<keyword evidence="2" id="KW-1185">Reference proteome</keyword>
<dbReference type="Proteomes" id="UP000600101">
    <property type="component" value="Unassembled WGS sequence"/>
</dbReference>
<dbReference type="RefSeq" id="WP_186771349.1">
    <property type="nucleotide sequence ID" value="NZ_JACOMF010000016.1"/>
</dbReference>
<sequence length="48" mass="5319">MQTVQQDYVDLALHRFRRGEVGRRKRLPGLAALGVIGAGREAAAQTER</sequence>
<dbReference type="AlphaFoldDB" id="A0A9X0UEB7"/>
<protein>
    <submittedName>
        <fullName evidence="1">Uncharacterized protein</fullName>
    </submittedName>
</protein>
<dbReference type="EMBL" id="JACOMF010000016">
    <property type="protein sequence ID" value="MBC4016588.1"/>
    <property type="molecule type" value="Genomic_DNA"/>
</dbReference>